<dbReference type="PANTHER" id="PTHR35812">
    <property type="entry name" value="LIPOPROTEIN"/>
    <property type="match status" value="1"/>
</dbReference>
<dbReference type="InterPro" id="IPR011460">
    <property type="entry name" value="Lcl_C"/>
</dbReference>
<keyword evidence="4" id="KW-1185">Reference proteome</keyword>
<accession>A0ABU3QZP7</accession>
<proteinExistence type="predicted"/>
<dbReference type="Pfam" id="PF07603">
    <property type="entry name" value="Lcl_C"/>
    <property type="match status" value="1"/>
</dbReference>
<feature type="signal peptide" evidence="1">
    <location>
        <begin position="1"/>
        <end position="28"/>
    </location>
</feature>
<keyword evidence="1" id="KW-0732">Signal</keyword>
<gene>
    <name evidence="3" type="ORF">RT723_07920</name>
</gene>
<reference evidence="3 4" key="1">
    <citation type="submission" date="2023-10" db="EMBL/GenBank/DDBJ databases">
        <title>Psychrosphaera aquimaarina strain SW33 isolated from seawater.</title>
        <authorList>
            <person name="Bayburt H."/>
            <person name="Kim J.M."/>
            <person name="Choi B.J."/>
            <person name="Jeon C.O."/>
        </authorList>
    </citation>
    <scope>NUCLEOTIDE SEQUENCE [LARGE SCALE GENOMIC DNA]</scope>
    <source>
        <strain evidence="3 4">KCTC 52743</strain>
    </source>
</reference>
<name>A0ABU3QZP7_9GAMM</name>
<feature type="chain" id="PRO_5046000488" evidence="1">
    <location>
        <begin position="29"/>
        <end position="185"/>
    </location>
</feature>
<dbReference type="EMBL" id="JAWCUA010000007">
    <property type="protein sequence ID" value="MDU0112921.1"/>
    <property type="molecule type" value="Genomic_DNA"/>
</dbReference>
<dbReference type="Proteomes" id="UP001257914">
    <property type="component" value="Unassembled WGS sequence"/>
</dbReference>
<evidence type="ECO:0000313" key="3">
    <source>
        <dbReference type="EMBL" id="MDU0112921.1"/>
    </source>
</evidence>
<sequence>MKPVNNKAKALAAIISSFLMTCSTFAFAAQECNGTTVTTDESSFEISESEPGFVIHSSTGLAWARCVVGQQWNDDDGTCDGLAVRLTWQDALKLSNTYELEQRTDWRVPNIKELASIVERNCVTPAVNATIFPNTPSGEFWSSSPKMTGDSGRKVWAVLFSTGGLDSYKTDQDFYVRMVRYAEQH</sequence>
<evidence type="ECO:0000259" key="2">
    <source>
        <dbReference type="Pfam" id="PF07603"/>
    </source>
</evidence>
<evidence type="ECO:0000313" key="4">
    <source>
        <dbReference type="Proteomes" id="UP001257914"/>
    </source>
</evidence>
<comment type="caution">
    <text evidence="3">The sequence shown here is derived from an EMBL/GenBank/DDBJ whole genome shotgun (WGS) entry which is preliminary data.</text>
</comment>
<organism evidence="3 4">
    <name type="scientific">Psychrosphaera aquimarina</name>
    <dbReference type="NCBI Taxonomy" id="2044854"/>
    <lineage>
        <taxon>Bacteria</taxon>
        <taxon>Pseudomonadati</taxon>
        <taxon>Pseudomonadota</taxon>
        <taxon>Gammaproteobacteria</taxon>
        <taxon>Alteromonadales</taxon>
        <taxon>Pseudoalteromonadaceae</taxon>
        <taxon>Psychrosphaera</taxon>
    </lineage>
</organism>
<dbReference type="PANTHER" id="PTHR35812:SF1">
    <property type="entry name" value="LIPOPROTEIN"/>
    <property type="match status" value="1"/>
</dbReference>
<protein>
    <submittedName>
        <fullName evidence="3">DUF1566 domain-containing protein</fullName>
    </submittedName>
</protein>
<dbReference type="RefSeq" id="WP_315946580.1">
    <property type="nucleotide sequence ID" value="NZ_JAWCUA010000007.1"/>
</dbReference>
<feature type="domain" description="Lcl C-terminal" evidence="2">
    <location>
        <begin position="53"/>
        <end position="180"/>
    </location>
</feature>
<evidence type="ECO:0000256" key="1">
    <source>
        <dbReference type="SAM" id="SignalP"/>
    </source>
</evidence>